<evidence type="ECO:0000256" key="2">
    <source>
        <dbReference type="ARBA" id="ARBA00022573"/>
    </source>
</evidence>
<evidence type="ECO:0000256" key="11">
    <source>
        <dbReference type="ARBA" id="ARBA00047561"/>
    </source>
</evidence>
<evidence type="ECO:0000256" key="12">
    <source>
        <dbReference type="PIRSR" id="PIRSR036426-1"/>
    </source>
</evidence>
<keyword evidence="10" id="KW-0511">Multifunctional enzyme</keyword>
<dbReference type="InterPro" id="IPR014776">
    <property type="entry name" value="4pyrrole_Mease_sub2"/>
</dbReference>
<dbReference type="PIRSF" id="PIRSF036426">
    <property type="entry name" value="Sirohaem_synth"/>
    <property type="match status" value="1"/>
</dbReference>
<evidence type="ECO:0000256" key="8">
    <source>
        <dbReference type="ARBA" id="ARBA00023239"/>
    </source>
</evidence>
<evidence type="ECO:0000256" key="4">
    <source>
        <dbReference type="ARBA" id="ARBA00022679"/>
    </source>
</evidence>
<dbReference type="InterPro" id="IPR014777">
    <property type="entry name" value="4pyrrole_Mease_sub1"/>
</dbReference>
<dbReference type="RefSeq" id="WP_133755672.1">
    <property type="nucleotide sequence ID" value="NZ_SOAW01000002.1"/>
</dbReference>
<keyword evidence="2" id="KW-0169">Cobalamin biosynthesis</keyword>
<dbReference type="NCBIfam" id="TIGR01470">
    <property type="entry name" value="cysG_Nterm"/>
    <property type="match status" value="1"/>
</dbReference>
<dbReference type="Gene3D" id="3.30.950.10">
    <property type="entry name" value="Methyltransferase, Cobalt-precorrin-4 Transmethylase, Domain 2"/>
    <property type="match status" value="1"/>
</dbReference>
<dbReference type="InterPro" id="IPR036291">
    <property type="entry name" value="NAD(P)-bd_dom_sf"/>
</dbReference>
<evidence type="ECO:0000256" key="1">
    <source>
        <dbReference type="ARBA" id="ARBA00005010"/>
    </source>
</evidence>
<dbReference type="NCBIfam" id="TIGR01469">
    <property type="entry name" value="cobA_cysG_Cterm"/>
    <property type="match status" value="1"/>
</dbReference>
<dbReference type="EMBL" id="SOAW01000002">
    <property type="protein sequence ID" value="TDT31385.1"/>
    <property type="molecule type" value="Genomic_DNA"/>
</dbReference>
<dbReference type="PANTHER" id="PTHR45790">
    <property type="entry name" value="SIROHEME SYNTHASE-RELATED"/>
    <property type="match status" value="1"/>
</dbReference>
<dbReference type="SUPFAM" id="SSF53790">
    <property type="entry name" value="Tetrapyrrole methylase"/>
    <property type="match status" value="1"/>
</dbReference>
<keyword evidence="5" id="KW-0949">S-adenosyl-L-methionine</keyword>
<evidence type="ECO:0000256" key="7">
    <source>
        <dbReference type="ARBA" id="ARBA00023027"/>
    </source>
</evidence>
<dbReference type="Pfam" id="PF00590">
    <property type="entry name" value="TP_methylase"/>
    <property type="match status" value="1"/>
</dbReference>
<proteinExistence type="predicted"/>
<evidence type="ECO:0000256" key="10">
    <source>
        <dbReference type="ARBA" id="ARBA00023268"/>
    </source>
</evidence>
<dbReference type="FunFam" id="3.40.1010.10:FF:000001">
    <property type="entry name" value="Siroheme synthase"/>
    <property type="match status" value="1"/>
</dbReference>
<reference evidence="15 16" key="1">
    <citation type="submission" date="2019-03" db="EMBL/GenBank/DDBJ databases">
        <title>Genomic Encyclopedia of Archaeal and Bacterial Type Strains, Phase II (KMG-II): from individual species to whole genera.</title>
        <authorList>
            <person name="Goeker M."/>
        </authorList>
    </citation>
    <scope>NUCLEOTIDE SEQUENCE [LARGE SCALE GENOMIC DNA]</scope>
    <source>
        <strain evidence="15 16">DSM 24323</strain>
    </source>
</reference>
<evidence type="ECO:0000256" key="3">
    <source>
        <dbReference type="ARBA" id="ARBA00022603"/>
    </source>
</evidence>
<keyword evidence="4 15" id="KW-0808">Transferase</keyword>
<keyword evidence="8" id="KW-0456">Lyase</keyword>
<keyword evidence="6" id="KW-0560">Oxidoreductase</keyword>
<evidence type="ECO:0000256" key="5">
    <source>
        <dbReference type="ARBA" id="ARBA00022691"/>
    </source>
</evidence>
<keyword evidence="9" id="KW-0627">Porphyrin biosynthesis</keyword>
<feature type="region of interest" description="Disordered" evidence="13">
    <location>
        <begin position="165"/>
        <end position="189"/>
    </location>
</feature>
<sequence>MSYPLMLHLRDRRTLVVGGGSVATRRALALVDAGSRVEVVSPRISPELSEQVAAGRVFWRPEPYRSGLLQASAADRVWLVHAATDDPAVNAQIAEEAEQTGVFCIRADDHSGGSARVPAVAVGNGPAEGLTIAVSGGADPRRAVAVRDAIDAGLTAGTLPVRRVRPVRDAGTDSSTSRGAGEESAGDRAPGWVALVGGGPGQADLITVRGRQLLAAADVVVADRLGPRELLAELPAEVEVIDVGKTPGNHPVPQSQINQILVDQARAGHNVVRLKGGDPFVLGRGGEEALHCAEHGVVVEVVPGISSAIAVPAAAGIPVTHRGVTASFVVASAHRGADDAIQALRDAPDDATLVLLMGVTMLPQTAQALIDSGRRPDTPVAMIERGWTPQQRTTVSTLEKAPLIAEQEDVGAPAVIVIGDVVALRDRLGDLA</sequence>
<evidence type="ECO:0000259" key="14">
    <source>
        <dbReference type="Pfam" id="PF00590"/>
    </source>
</evidence>
<protein>
    <submittedName>
        <fullName evidence="15">Uroporphyrin-III C-methyltransferase/precorrin-2 dehydrogenase/sirohydrochlorin ferrochelatase</fullName>
    </submittedName>
</protein>
<dbReference type="AlphaFoldDB" id="A0A4R7J2X3"/>
<dbReference type="GO" id="GO:0004851">
    <property type="term" value="F:uroporphyrin-III C-methyltransferase activity"/>
    <property type="evidence" value="ECO:0007669"/>
    <property type="project" value="InterPro"/>
</dbReference>
<feature type="domain" description="Tetrapyrrole methylase" evidence="14">
    <location>
        <begin position="193"/>
        <end position="401"/>
    </location>
</feature>
<keyword evidence="16" id="KW-1185">Reference proteome</keyword>
<organism evidence="15 16">
    <name type="scientific">Naumannella halotolerans</name>
    <dbReference type="NCBI Taxonomy" id="993414"/>
    <lineage>
        <taxon>Bacteria</taxon>
        <taxon>Bacillati</taxon>
        <taxon>Actinomycetota</taxon>
        <taxon>Actinomycetes</taxon>
        <taxon>Propionibacteriales</taxon>
        <taxon>Propionibacteriaceae</taxon>
        <taxon>Naumannella</taxon>
    </lineage>
</organism>
<dbReference type="GO" id="GO:0051266">
    <property type="term" value="F:sirohydrochlorin ferrochelatase activity"/>
    <property type="evidence" value="ECO:0007669"/>
    <property type="project" value="InterPro"/>
</dbReference>
<dbReference type="InterPro" id="IPR012409">
    <property type="entry name" value="Sirohaem_synth"/>
</dbReference>
<dbReference type="GO" id="GO:0043115">
    <property type="term" value="F:precorrin-2 dehydrogenase activity"/>
    <property type="evidence" value="ECO:0007669"/>
    <property type="project" value="UniProtKB-EC"/>
</dbReference>
<evidence type="ECO:0000313" key="15">
    <source>
        <dbReference type="EMBL" id="TDT31385.1"/>
    </source>
</evidence>
<gene>
    <name evidence="15" type="ORF">CLV29_2807</name>
</gene>
<accession>A0A4R7J2X3</accession>
<dbReference type="InterPro" id="IPR035996">
    <property type="entry name" value="4pyrrol_Methylase_sf"/>
</dbReference>
<dbReference type="GO" id="GO:0009236">
    <property type="term" value="P:cobalamin biosynthetic process"/>
    <property type="evidence" value="ECO:0007669"/>
    <property type="project" value="UniProtKB-KW"/>
</dbReference>
<dbReference type="Pfam" id="PF13241">
    <property type="entry name" value="NAD_binding_7"/>
    <property type="match status" value="1"/>
</dbReference>
<dbReference type="CDD" id="cd11642">
    <property type="entry name" value="SUMT"/>
    <property type="match status" value="1"/>
</dbReference>
<dbReference type="InterPro" id="IPR050161">
    <property type="entry name" value="Siro_Cobalamin_biosynth"/>
</dbReference>
<dbReference type="InterPro" id="IPR000878">
    <property type="entry name" value="4pyrrol_Mease"/>
</dbReference>
<keyword evidence="7" id="KW-0520">NAD</keyword>
<evidence type="ECO:0000256" key="13">
    <source>
        <dbReference type="SAM" id="MobiDB-lite"/>
    </source>
</evidence>
<evidence type="ECO:0000256" key="9">
    <source>
        <dbReference type="ARBA" id="ARBA00023244"/>
    </source>
</evidence>
<dbReference type="GO" id="GO:0019354">
    <property type="term" value="P:siroheme biosynthetic process"/>
    <property type="evidence" value="ECO:0007669"/>
    <property type="project" value="UniProtKB-UniPathway"/>
</dbReference>
<evidence type="ECO:0000313" key="16">
    <source>
        <dbReference type="Proteomes" id="UP000295371"/>
    </source>
</evidence>
<comment type="caution">
    <text evidence="15">The sequence shown here is derived from an EMBL/GenBank/DDBJ whole genome shotgun (WGS) entry which is preliminary data.</text>
</comment>
<dbReference type="InterPro" id="IPR006367">
    <property type="entry name" value="Sirohaem_synthase_N"/>
</dbReference>
<dbReference type="OrthoDB" id="9815856at2"/>
<dbReference type="SUPFAM" id="SSF51735">
    <property type="entry name" value="NAD(P)-binding Rossmann-fold domains"/>
    <property type="match status" value="1"/>
</dbReference>
<dbReference type="GO" id="GO:0051287">
    <property type="term" value="F:NAD binding"/>
    <property type="evidence" value="ECO:0007669"/>
    <property type="project" value="InterPro"/>
</dbReference>
<dbReference type="PANTHER" id="PTHR45790:SF3">
    <property type="entry name" value="S-ADENOSYL-L-METHIONINE-DEPENDENT UROPORPHYRINOGEN III METHYLTRANSFERASE, CHLOROPLASTIC"/>
    <property type="match status" value="1"/>
</dbReference>
<comment type="pathway">
    <text evidence="1">Porphyrin-containing compound metabolism; siroheme biosynthesis; sirohydrochlorin from precorrin-2: step 1/1.</text>
</comment>
<feature type="active site" description="Proton acceptor" evidence="12">
    <location>
        <position position="223"/>
    </location>
</feature>
<comment type="catalytic activity">
    <reaction evidence="11">
        <text>precorrin-2 + NAD(+) = sirohydrochlorin + NADH + 2 H(+)</text>
        <dbReference type="Rhea" id="RHEA:15613"/>
        <dbReference type="ChEBI" id="CHEBI:15378"/>
        <dbReference type="ChEBI" id="CHEBI:57540"/>
        <dbReference type="ChEBI" id="CHEBI:57945"/>
        <dbReference type="ChEBI" id="CHEBI:58351"/>
        <dbReference type="ChEBI" id="CHEBI:58827"/>
        <dbReference type="EC" id="1.3.1.76"/>
    </reaction>
</comment>
<evidence type="ECO:0000256" key="6">
    <source>
        <dbReference type="ARBA" id="ARBA00023002"/>
    </source>
</evidence>
<dbReference type="NCBIfam" id="NF004790">
    <property type="entry name" value="PRK06136.1"/>
    <property type="match status" value="1"/>
</dbReference>
<dbReference type="Gene3D" id="3.40.50.720">
    <property type="entry name" value="NAD(P)-binding Rossmann-like Domain"/>
    <property type="match status" value="1"/>
</dbReference>
<name>A0A4R7J2X3_9ACTN</name>
<dbReference type="InterPro" id="IPR006366">
    <property type="entry name" value="CobA/CysG_C"/>
</dbReference>
<dbReference type="UniPathway" id="UPA00262">
    <property type="reaction ID" value="UER00222"/>
</dbReference>
<dbReference type="Proteomes" id="UP000295371">
    <property type="component" value="Unassembled WGS sequence"/>
</dbReference>
<dbReference type="GO" id="GO:0032259">
    <property type="term" value="P:methylation"/>
    <property type="evidence" value="ECO:0007669"/>
    <property type="project" value="UniProtKB-KW"/>
</dbReference>
<keyword evidence="3 15" id="KW-0489">Methyltransferase</keyword>
<dbReference type="Gene3D" id="3.40.1010.10">
    <property type="entry name" value="Cobalt-precorrin-4 Transmethylase, Domain 1"/>
    <property type="match status" value="1"/>
</dbReference>
<feature type="active site" description="Proton donor" evidence="12">
    <location>
        <position position="245"/>
    </location>
</feature>